<dbReference type="AlphaFoldDB" id="A0A6J6P5E9"/>
<proteinExistence type="predicted"/>
<organism evidence="1">
    <name type="scientific">freshwater metagenome</name>
    <dbReference type="NCBI Taxonomy" id="449393"/>
    <lineage>
        <taxon>unclassified sequences</taxon>
        <taxon>metagenomes</taxon>
        <taxon>ecological metagenomes</taxon>
    </lineage>
</organism>
<sequence>MNMTSKKLGALVATALLSVVGIGAISAPAHAADCPYPVTDQTTNDHPKDTIRLISPVLTEDNSIKRYDFENQFTIDCDWFGVGMRFNQVYVPFGLRTSLTFHAANAAGVPLANTVVTLRANKGYSNSNAAVRVNGIKARPAPANASDGANVTATTDVNGNVTFVISSPDDCTTYGGVLPAAPTHLDSDTPNDRNADPTTDCYSQFLPSITGEKTDSADFVELHYFDSSALSYNATEVSLALLAPTLDGTNSIAGEGVVQAYAPLASKQIIAFQATKEDGSYARNQAVSVRINLANSGANAKITAGIVGNSALGSATVLSTADATKTTEDQLVLTGVTDAFGVVTFNLTNSDTVGGPAPATKTTPVPNPGVKFAKVFAELTGATNMGSAVEFHYYKPAVVLPTSITIAASGRKITVTINNAIGKTSTVSITGKAKVTLKPTVAKKVLAYTVTKGVKKVIVTANGKTLTKTFTIK</sequence>
<dbReference type="EMBL" id="CAEZXL010000152">
    <property type="protein sequence ID" value="CAB4691838.1"/>
    <property type="molecule type" value="Genomic_DNA"/>
</dbReference>
<accession>A0A6J6P5E9</accession>
<reference evidence="1" key="1">
    <citation type="submission" date="2020-05" db="EMBL/GenBank/DDBJ databases">
        <authorList>
            <person name="Chiriac C."/>
            <person name="Salcher M."/>
            <person name="Ghai R."/>
            <person name="Kavagutti S V."/>
        </authorList>
    </citation>
    <scope>NUCLEOTIDE SEQUENCE</scope>
</reference>
<protein>
    <submittedName>
        <fullName evidence="1">Unannotated protein</fullName>
    </submittedName>
</protein>
<name>A0A6J6P5E9_9ZZZZ</name>
<gene>
    <name evidence="1" type="ORF">UFOPK2373_00838</name>
</gene>
<evidence type="ECO:0000313" key="1">
    <source>
        <dbReference type="EMBL" id="CAB4691838.1"/>
    </source>
</evidence>